<evidence type="ECO:0000256" key="1">
    <source>
        <dbReference type="SAM" id="MobiDB-lite"/>
    </source>
</evidence>
<feature type="region of interest" description="Disordered" evidence="1">
    <location>
        <begin position="1"/>
        <end position="34"/>
    </location>
</feature>
<name>A0ABT8HD61_MYCAO</name>
<evidence type="ECO:0000313" key="2">
    <source>
        <dbReference type="EMBL" id="MDN4518714.1"/>
    </source>
</evidence>
<dbReference type="RefSeq" id="WP_208672706.1">
    <property type="nucleotide sequence ID" value="NZ_CP070380.1"/>
</dbReference>
<dbReference type="EMBL" id="JAUHTC010000046">
    <property type="protein sequence ID" value="MDN4518714.1"/>
    <property type="molecule type" value="Genomic_DNA"/>
</dbReference>
<dbReference type="SUPFAM" id="SSF52141">
    <property type="entry name" value="Uracil-DNA glycosylase-like"/>
    <property type="match status" value="1"/>
</dbReference>
<gene>
    <name evidence="2" type="ORF">QYF68_12885</name>
</gene>
<dbReference type="Gene3D" id="3.40.50.10630">
    <property type="entry name" value="Uracil-DNA glycosylase-like"/>
    <property type="match status" value="1"/>
</dbReference>
<reference evidence="2" key="1">
    <citation type="submission" date="2023-07" db="EMBL/GenBank/DDBJ databases">
        <title>Degradation of tert-butanol by M. austroafricanum TBA100.</title>
        <authorList>
            <person name="Helbich S."/>
            <person name="Vainshtein Y."/>
        </authorList>
    </citation>
    <scope>NUCLEOTIDE SEQUENCE</scope>
    <source>
        <strain evidence="2">TBA100</strain>
    </source>
</reference>
<proteinExistence type="predicted"/>
<protein>
    <recommendedName>
        <fullName evidence="4">DUF5591 domain-containing protein</fullName>
    </recommendedName>
</protein>
<accession>A0ABT8HD61</accession>
<keyword evidence="3" id="KW-1185">Reference proteome</keyword>
<comment type="caution">
    <text evidence="2">The sequence shown here is derived from an EMBL/GenBank/DDBJ whole genome shotgun (WGS) entry which is preliminary data.</text>
</comment>
<organism evidence="2 3">
    <name type="scientific">Mycolicibacterium austroafricanum</name>
    <name type="common">Mycobacterium austroafricanum</name>
    <dbReference type="NCBI Taxonomy" id="39687"/>
    <lineage>
        <taxon>Bacteria</taxon>
        <taxon>Bacillati</taxon>
        <taxon>Actinomycetota</taxon>
        <taxon>Actinomycetes</taxon>
        <taxon>Mycobacteriales</taxon>
        <taxon>Mycobacteriaceae</taxon>
        <taxon>Mycolicibacterium</taxon>
    </lineage>
</organism>
<feature type="compositionally biased region" description="Basic residues" evidence="1">
    <location>
        <begin position="23"/>
        <end position="34"/>
    </location>
</feature>
<sequence>MTETPVMPGPAPMAGPDPDALHPRHRLPSSQRKIRPPFVLDPSMRFYSPQANVDALGHQRVAEWLAYVQHDWEPTPVPGTRARLGLLLPCTKYKPYATSREHRSVNSALLAAGWRPSRPYDGPAELRGVLDDGAPEDVLNTAPLVRDGVVLDRFVISEPLALVPYELTMTFRGAQAPAASYDDPGMFENRGTSVSPERADCTATARRDGTWAWGPAERQAYAEMHNAMADALGVTLARISPAYRTLLAWVSPGLTHRSFLADAAFRAEDGLPTARRGVRGEIPLRGALDAVPGVVDILPTREQIACAKEELAERLRREGRPAGTGSVRAVCARGDGHDTPLGLPELTAALVARLDFEAARL</sequence>
<evidence type="ECO:0008006" key="4">
    <source>
        <dbReference type="Google" id="ProtNLM"/>
    </source>
</evidence>
<evidence type="ECO:0000313" key="3">
    <source>
        <dbReference type="Proteomes" id="UP001172687"/>
    </source>
</evidence>
<dbReference type="Proteomes" id="UP001172687">
    <property type="component" value="Unassembled WGS sequence"/>
</dbReference>
<dbReference type="InterPro" id="IPR036895">
    <property type="entry name" value="Uracil-DNA_glycosylase-like_sf"/>
</dbReference>